<sequence>MFTAPCCDFRHTSNATHKTANPGQDVTLSCQAPDVIKAFAVVKWIRTDLGTQHVLLYRENLVKDGQHPSFQNRVNLKDGLLKDGDVSLVLQNVTNEDNGTYECTVAQKDPFQWYHAICTIQLKVVPPGESVSGPELPAASWFLMVEKHLRSDVCVS</sequence>
<gene>
    <name evidence="5" type="ORF">GOODEAATRI_027249</name>
</gene>
<protein>
    <recommendedName>
        <fullName evidence="4">Ig-like domain-containing protein</fullName>
    </recommendedName>
</protein>
<dbReference type="SMART" id="SM00406">
    <property type="entry name" value="IGv"/>
    <property type="match status" value="1"/>
</dbReference>
<dbReference type="Gene3D" id="2.60.40.10">
    <property type="entry name" value="Immunoglobulins"/>
    <property type="match status" value="1"/>
</dbReference>
<dbReference type="InterPro" id="IPR007110">
    <property type="entry name" value="Ig-like_dom"/>
</dbReference>
<comment type="subcellular location">
    <subcellularLocation>
        <location evidence="1">Membrane</location>
    </subcellularLocation>
</comment>
<evidence type="ECO:0000256" key="2">
    <source>
        <dbReference type="ARBA" id="ARBA00023136"/>
    </source>
</evidence>
<comment type="caution">
    <text evidence="5">The sequence shown here is derived from an EMBL/GenBank/DDBJ whole genome shotgun (WGS) entry which is preliminary data.</text>
</comment>
<dbReference type="Pfam" id="PF07686">
    <property type="entry name" value="V-set"/>
    <property type="match status" value="1"/>
</dbReference>
<evidence type="ECO:0000256" key="1">
    <source>
        <dbReference type="ARBA" id="ARBA00004370"/>
    </source>
</evidence>
<evidence type="ECO:0000259" key="4">
    <source>
        <dbReference type="PROSITE" id="PS50835"/>
    </source>
</evidence>
<keyword evidence="3" id="KW-0393">Immunoglobulin domain</keyword>
<dbReference type="EMBL" id="JAHRIO010023523">
    <property type="protein sequence ID" value="MEQ2166364.1"/>
    <property type="molecule type" value="Genomic_DNA"/>
</dbReference>
<dbReference type="PANTHER" id="PTHR24100">
    <property type="entry name" value="BUTYROPHILIN"/>
    <property type="match status" value="1"/>
</dbReference>
<keyword evidence="6" id="KW-1185">Reference proteome</keyword>
<dbReference type="InterPro" id="IPR013783">
    <property type="entry name" value="Ig-like_fold"/>
</dbReference>
<reference evidence="5 6" key="1">
    <citation type="submission" date="2021-06" db="EMBL/GenBank/DDBJ databases">
        <authorList>
            <person name="Palmer J.M."/>
        </authorList>
    </citation>
    <scope>NUCLEOTIDE SEQUENCE [LARGE SCALE GENOMIC DNA]</scope>
    <source>
        <strain evidence="5 6">GA_2019</strain>
        <tissue evidence="5">Muscle</tissue>
    </source>
</reference>
<accession>A0ABV0N623</accession>
<name>A0ABV0N623_9TELE</name>
<dbReference type="PANTHER" id="PTHR24100:SF151">
    <property type="entry name" value="ICOS LIGAND"/>
    <property type="match status" value="1"/>
</dbReference>
<proteinExistence type="predicted"/>
<dbReference type="SMART" id="SM00409">
    <property type="entry name" value="IG"/>
    <property type="match status" value="1"/>
</dbReference>
<dbReference type="InterPro" id="IPR003599">
    <property type="entry name" value="Ig_sub"/>
</dbReference>
<dbReference type="Proteomes" id="UP001476798">
    <property type="component" value="Unassembled WGS sequence"/>
</dbReference>
<dbReference type="InterPro" id="IPR036179">
    <property type="entry name" value="Ig-like_dom_sf"/>
</dbReference>
<dbReference type="SUPFAM" id="SSF48726">
    <property type="entry name" value="Immunoglobulin"/>
    <property type="match status" value="1"/>
</dbReference>
<dbReference type="PROSITE" id="PS50835">
    <property type="entry name" value="IG_LIKE"/>
    <property type="match status" value="1"/>
</dbReference>
<evidence type="ECO:0000313" key="5">
    <source>
        <dbReference type="EMBL" id="MEQ2166364.1"/>
    </source>
</evidence>
<organism evidence="5 6">
    <name type="scientific">Goodea atripinnis</name>
    <dbReference type="NCBI Taxonomy" id="208336"/>
    <lineage>
        <taxon>Eukaryota</taxon>
        <taxon>Metazoa</taxon>
        <taxon>Chordata</taxon>
        <taxon>Craniata</taxon>
        <taxon>Vertebrata</taxon>
        <taxon>Euteleostomi</taxon>
        <taxon>Actinopterygii</taxon>
        <taxon>Neopterygii</taxon>
        <taxon>Teleostei</taxon>
        <taxon>Neoteleostei</taxon>
        <taxon>Acanthomorphata</taxon>
        <taxon>Ovalentaria</taxon>
        <taxon>Atherinomorphae</taxon>
        <taxon>Cyprinodontiformes</taxon>
        <taxon>Goodeidae</taxon>
        <taxon>Goodea</taxon>
    </lineage>
</organism>
<dbReference type="InterPro" id="IPR050504">
    <property type="entry name" value="IgSF_BTN/MOG"/>
</dbReference>
<keyword evidence="2" id="KW-0472">Membrane</keyword>
<evidence type="ECO:0000313" key="6">
    <source>
        <dbReference type="Proteomes" id="UP001476798"/>
    </source>
</evidence>
<dbReference type="InterPro" id="IPR013106">
    <property type="entry name" value="Ig_V-set"/>
</dbReference>
<evidence type="ECO:0000256" key="3">
    <source>
        <dbReference type="ARBA" id="ARBA00023319"/>
    </source>
</evidence>
<feature type="domain" description="Ig-like" evidence="4">
    <location>
        <begin position="5"/>
        <end position="105"/>
    </location>
</feature>